<dbReference type="EMBL" id="CP102382">
    <property type="protein sequence ID" value="UUV20539.1"/>
    <property type="molecule type" value="Genomic_DNA"/>
</dbReference>
<reference evidence="1 2" key="1">
    <citation type="submission" date="2022-08" db="EMBL/GenBank/DDBJ databases">
        <title>Myroides zhujiangensis sp. nov., a novel bacterium isolated from sediment in the Pearl River Estuary.</title>
        <authorList>
            <person name="Cui L."/>
        </authorList>
    </citation>
    <scope>NUCLEOTIDE SEQUENCE [LARGE SCALE GENOMIC DNA]</scope>
    <source>
        <strain evidence="1 2">SCSIO 72103</strain>
    </source>
</reference>
<keyword evidence="2" id="KW-1185">Reference proteome</keyword>
<accession>A0ABY5NPW6</accession>
<sequence>MKNFFLFIFLSLLLSCKKDDSILKYNQATNNIELTDKDYVILAFDVLNTSKKEIEKKEVSIEFRNESKINLNLDSIFIQNPNFNFKSSAYEMRVLLQKVNFKDSLVSDTEKYKIMTLSSTELNSGQTSFKELLK</sequence>
<evidence type="ECO:0000313" key="2">
    <source>
        <dbReference type="Proteomes" id="UP001317001"/>
    </source>
</evidence>
<dbReference type="Proteomes" id="UP001317001">
    <property type="component" value="Chromosome"/>
</dbReference>
<proteinExistence type="predicted"/>
<dbReference type="RefSeq" id="WP_257498441.1">
    <property type="nucleotide sequence ID" value="NZ_CP102382.1"/>
</dbReference>
<dbReference type="PROSITE" id="PS51257">
    <property type="entry name" value="PROKAR_LIPOPROTEIN"/>
    <property type="match status" value="1"/>
</dbReference>
<organism evidence="1 2">
    <name type="scientific">Paenimyroides aestuarii</name>
    <dbReference type="NCBI Taxonomy" id="2968490"/>
    <lineage>
        <taxon>Bacteria</taxon>
        <taxon>Pseudomonadati</taxon>
        <taxon>Bacteroidota</taxon>
        <taxon>Flavobacteriia</taxon>
        <taxon>Flavobacteriales</taxon>
        <taxon>Flavobacteriaceae</taxon>
        <taxon>Paenimyroides</taxon>
    </lineage>
</organism>
<protein>
    <recommendedName>
        <fullName evidence="3">Lipoprotein</fullName>
    </recommendedName>
</protein>
<name>A0ABY5NPW6_9FLAO</name>
<gene>
    <name evidence="1" type="ORF">NPX36_09245</name>
</gene>
<evidence type="ECO:0000313" key="1">
    <source>
        <dbReference type="EMBL" id="UUV20539.1"/>
    </source>
</evidence>
<evidence type="ECO:0008006" key="3">
    <source>
        <dbReference type="Google" id="ProtNLM"/>
    </source>
</evidence>